<dbReference type="GO" id="GO:0048544">
    <property type="term" value="P:recognition of pollen"/>
    <property type="evidence" value="ECO:0007669"/>
    <property type="project" value="InterPro"/>
</dbReference>
<dbReference type="InterPro" id="IPR021820">
    <property type="entry name" value="S-locus_recpt_kinase_C"/>
</dbReference>
<comment type="catalytic activity">
    <reaction evidence="15 16">
        <text>L-seryl-[protein] + ATP = O-phospho-L-seryl-[protein] + ADP + H(+)</text>
        <dbReference type="Rhea" id="RHEA:17989"/>
        <dbReference type="Rhea" id="RHEA-COMP:9863"/>
        <dbReference type="Rhea" id="RHEA-COMP:11604"/>
        <dbReference type="ChEBI" id="CHEBI:15378"/>
        <dbReference type="ChEBI" id="CHEBI:29999"/>
        <dbReference type="ChEBI" id="CHEBI:30616"/>
        <dbReference type="ChEBI" id="CHEBI:83421"/>
        <dbReference type="ChEBI" id="CHEBI:456216"/>
        <dbReference type="EC" id="2.7.11.1"/>
    </reaction>
</comment>
<keyword evidence="10 18" id="KW-1133">Transmembrane helix</keyword>
<evidence type="ECO:0000313" key="22">
    <source>
        <dbReference type="EMBL" id="GMN50985.1"/>
    </source>
</evidence>
<keyword evidence="6" id="KW-0732">Signal</keyword>
<keyword evidence="4 16" id="KW-0808">Transferase</keyword>
<dbReference type="Pfam" id="PF00069">
    <property type="entry name" value="Pkinase"/>
    <property type="match status" value="1"/>
</dbReference>
<comment type="catalytic activity">
    <reaction evidence="14 16">
        <text>L-threonyl-[protein] + ATP = O-phospho-L-threonyl-[protein] + ADP + H(+)</text>
        <dbReference type="Rhea" id="RHEA:46608"/>
        <dbReference type="Rhea" id="RHEA-COMP:11060"/>
        <dbReference type="Rhea" id="RHEA-COMP:11605"/>
        <dbReference type="ChEBI" id="CHEBI:15378"/>
        <dbReference type="ChEBI" id="CHEBI:30013"/>
        <dbReference type="ChEBI" id="CHEBI:30616"/>
        <dbReference type="ChEBI" id="CHEBI:61977"/>
        <dbReference type="ChEBI" id="CHEBI:456216"/>
        <dbReference type="EC" id="2.7.11.1"/>
    </reaction>
</comment>
<proteinExistence type="inferred from homology"/>
<dbReference type="Gene3D" id="2.90.10.10">
    <property type="entry name" value="Bulb-type lectin domain"/>
    <property type="match status" value="1"/>
</dbReference>
<evidence type="ECO:0000256" key="6">
    <source>
        <dbReference type="ARBA" id="ARBA00022729"/>
    </source>
</evidence>
<dbReference type="GO" id="GO:0005886">
    <property type="term" value="C:plasma membrane"/>
    <property type="evidence" value="ECO:0007669"/>
    <property type="project" value="UniProtKB-SubCell"/>
</dbReference>
<dbReference type="PROSITE" id="PS50927">
    <property type="entry name" value="BULB_LECTIN"/>
    <property type="match status" value="1"/>
</dbReference>
<dbReference type="InterPro" id="IPR017441">
    <property type="entry name" value="Protein_kinase_ATP_BS"/>
</dbReference>
<dbReference type="Proteomes" id="UP001187192">
    <property type="component" value="Unassembled WGS sequence"/>
</dbReference>
<dbReference type="PANTHER" id="PTHR27002:SF864">
    <property type="entry name" value="RECEPTOR-LIKE SERINE_THREONINE-PROTEIN KINASE"/>
    <property type="match status" value="1"/>
</dbReference>
<feature type="domain" description="Apple" evidence="21">
    <location>
        <begin position="354"/>
        <end position="432"/>
    </location>
</feature>
<comment type="caution">
    <text evidence="22">The sequence shown here is derived from an EMBL/GenBank/DDBJ whole genome shotgun (WGS) entry which is preliminary data.</text>
</comment>
<dbReference type="SMART" id="SM00220">
    <property type="entry name" value="S_TKc"/>
    <property type="match status" value="1"/>
</dbReference>
<protein>
    <recommendedName>
        <fullName evidence="16">Receptor-like serine/threonine-protein kinase</fullName>
        <ecNumber evidence="16">2.7.11.1</ecNumber>
    </recommendedName>
</protein>
<dbReference type="FunFam" id="2.90.10.10:FF:000005">
    <property type="entry name" value="G-type lectin S-receptor-like serine/threonine-protein kinase"/>
    <property type="match status" value="1"/>
</dbReference>
<accession>A0AA88AFI7</accession>
<evidence type="ECO:0000256" key="17">
    <source>
        <dbReference type="PROSITE-ProRule" id="PRU10141"/>
    </source>
</evidence>
<comment type="similarity">
    <text evidence="16">Belongs to the protein kinase superfamily. Ser/Thr protein kinase family.</text>
</comment>
<dbReference type="SUPFAM" id="SSF56112">
    <property type="entry name" value="Protein kinase-like (PK-like)"/>
    <property type="match status" value="1"/>
</dbReference>
<evidence type="ECO:0000313" key="23">
    <source>
        <dbReference type="Proteomes" id="UP001187192"/>
    </source>
</evidence>
<evidence type="ECO:0000256" key="11">
    <source>
        <dbReference type="ARBA" id="ARBA00023136"/>
    </source>
</evidence>
<dbReference type="Pfam" id="PF01453">
    <property type="entry name" value="B_lectin"/>
    <property type="match status" value="1"/>
</dbReference>
<evidence type="ECO:0000256" key="2">
    <source>
        <dbReference type="ARBA" id="ARBA00022475"/>
    </source>
</evidence>
<evidence type="ECO:0000259" key="20">
    <source>
        <dbReference type="PROSITE" id="PS50927"/>
    </source>
</evidence>
<dbReference type="InterPro" id="IPR024171">
    <property type="entry name" value="SRK-like_kinase"/>
</dbReference>
<dbReference type="InterPro" id="IPR003609">
    <property type="entry name" value="Pan_app"/>
</dbReference>
<keyword evidence="3 16" id="KW-0723">Serine/threonine-protein kinase</keyword>
<dbReference type="InterPro" id="IPR000858">
    <property type="entry name" value="S_locus_glycoprot_dom"/>
</dbReference>
<dbReference type="PROSITE" id="PS00108">
    <property type="entry name" value="PROTEIN_KINASE_ST"/>
    <property type="match status" value="1"/>
</dbReference>
<dbReference type="FunFam" id="1.10.510.10:FF:000060">
    <property type="entry name" value="G-type lectin S-receptor-like serine/threonine-protein kinase"/>
    <property type="match status" value="1"/>
</dbReference>
<feature type="domain" description="Protein kinase" evidence="19">
    <location>
        <begin position="514"/>
        <end position="792"/>
    </location>
</feature>
<keyword evidence="8 16" id="KW-0418">Kinase</keyword>
<keyword evidence="13" id="KW-0325">Glycoprotein</keyword>
<dbReference type="InterPro" id="IPR001480">
    <property type="entry name" value="Bulb-type_lectin_dom"/>
</dbReference>
<dbReference type="PROSITE" id="PS50948">
    <property type="entry name" value="PAN"/>
    <property type="match status" value="1"/>
</dbReference>
<feature type="transmembrane region" description="Helical" evidence="18">
    <location>
        <begin position="445"/>
        <end position="467"/>
    </location>
</feature>
<evidence type="ECO:0000256" key="8">
    <source>
        <dbReference type="ARBA" id="ARBA00022777"/>
    </source>
</evidence>
<dbReference type="CDD" id="cd01098">
    <property type="entry name" value="PAN_AP_plant"/>
    <property type="match status" value="1"/>
</dbReference>
<dbReference type="CDD" id="cd00028">
    <property type="entry name" value="B_lectin"/>
    <property type="match status" value="1"/>
</dbReference>
<feature type="binding site" evidence="17">
    <location>
        <position position="543"/>
    </location>
    <ligand>
        <name>ATP</name>
        <dbReference type="ChEBI" id="CHEBI:30616"/>
    </ligand>
</feature>
<reference evidence="22" key="1">
    <citation type="submission" date="2023-07" db="EMBL/GenBank/DDBJ databases">
        <title>draft genome sequence of fig (Ficus carica).</title>
        <authorList>
            <person name="Takahashi T."/>
            <person name="Nishimura K."/>
        </authorList>
    </citation>
    <scope>NUCLEOTIDE SEQUENCE</scope>
</reference>
<dbReference type="InterPro" id="IPR008271">
    <property type="entry name" value="Ser/Thr_kinase_AS"/>
</dbReference>
<evidence type="ECO:0000259" key="19">
    <source>
        <dbReference type="PROSITE" id="PS50011"/>
    </source>
</evidence>
<evidence type="ECO:0000256" key="18">
    <source>
        <dbReference type="SAM" id="Phobius"/>
    </source>
</evidence>
<dbReference type="AlphaFoldDB" id="A0AA88AFI7"/>
<dbReference type="SMART" id="SM00473">
    <property type="entry name" value="PAN_AP"/>
    <property type="match status" value="1"/>
</dbReference>
<dbReference type="Gene3D" id="1.10.510.10">
    <property type="entry name" value="Transferase(Phosphotransferase) domain 1"/>
    <property type="match status" value="1"/>
</dbReference>
<dbReference type="GO" id="GO:0004674">
    <property type="term" value="F:protein serine/threonine kinase activity"/>
    <property type="evidence" value="ECO:0007669"/>
    <property type="project" value="UniProtKB-KW"/>
</dbReference>
<evidence type="ECO:0000256" key="7">
    <source>
        <dbReference type="ARBA" id="ARBA00022741"/>
    </source>
</evidence>
<dbReference type="SMART" id="SM00108">
    <property type="entry name" value="B_lectin"/>
    <property type="match status" value="1"/>
</dbReference>
<feature type="domain" description="Bulb-type lectin" evidence="20">
    <location>
        <begin position="42"/>
        <end position="162"/>
    </location>
</feature>
<organism evidence="22 23">
    <name type="scientific">Ficus carica</name>
    <name type="common">Common fig</name>
    <dbReference type="NCBI Taxonomy" id="3494"/>
    <lineage>
        <taxon>Eukaryota</taxon>
        <taxon>Viridiplantae</taxon>
        <taxon>Streptophyta</taxon>
        <taxon>Embryophyta</taxon>
        <taxon>Tracheophyta</taxon>
        <taxon>Spermatophyta</taxon>
        <taxon>Magnoliopsida</taxon>
        <taxon>eudicotyledons</taxon>
        <taxon>Gunneridae</taxon>
        <taxon>Pentapetalae</taxon>
        <taxon>rosids</taxon>
        <taxon>fabids</taxon>
        <taxon>Rosales</taxon>
        <taxon>Moraceae</taxon>
        <taxon>Ficeae</taxon>
        <taxon>Ficus</taxon>
    </lineage>
</organism>
<dbReference type="InterPro" id="IPR011009">
    <property type="entry name" value="Kinase-like_dom_sf"/>
</dbReference>
<keyword evidence="23" id="KW-1185">Reference proteome</keyword>
<sequence>MGTVVQLVSAMPTSLRWVGRALVLFAECLGSSCHYRVGRADDTIRPNQTLLDTGQTLVSIGETFELGFFSPLNSNNRYVGIWFKNVANRTVVWVANRDRPLTDSSGVFKITETGNIVILNNKTENPLWASNSSAKDPTLQLLSTGNLVVEDGSSKNHAWQSFDHPCETLIAGMKLGWDFITGQSWKLTSWSSTQDPSTGIFTYELDSSGLPQALLRRGPEIVYRNAPWDGVRIGDDLSFQEFNLVNKPNYVVNETHVYYTFDNIDNSNVTMFRLNPLGSLNLVRWNRGDDKWTTIYSVQRDDCDTFARCGPSGLCDNNHNPVCYCPTGFVPKALEDWAALDFSGGCVHRVHLNCSASEGFKKFSRLKLPYSSEFVVNRTVVRKEDCELICRRNCSCVAYAVARVGGCVVWSGNLVDIKRYTDSGQDLYIRMAASELESEEDSKTIAVIISAISGFLLFCLVGVYLTYKRTSCSLISQEETIFNSNKDRSLILLEEDIELPSFGLDAIANATNNFSSANKIGEGGFGTVYKGMLWSIGQEIAVKRLAKDSGQGPMEFKTEVILISKLQHRNLVRLLGCCIYKDERMLIYEFMPNRSLDLYIFNQIRRTALDWHKRSNIIAGIARGLLYLHRDSRLRVIHRDLKASNILLDSEMNPKISDFGLARIFRGDQTKVNTKRVVGTYGYMSPEYVIDGHFSVKSDVFSFGVIVLEIVSGMKNRGFAHPDHDLNLLGHAWKLWNESRAMEIIDVLMENVHASEALRCIQVGLLCVQKHPDERPLMSSALVMLDSENAVLPQPKQPGFYTERAFMETDSSPSSIKPIASTGMTITTLHGR</sequence>
<dbReference type="InterPro" id="IPR000719">
    <property type="entry name" value="Prot_kinase_dom"/>
</dbReference>
<dbReference type="Pfam" id="PF08276">
    <property type="entry name" value="PAN_2"/>
    <property type="match status" value="1"/>
</dbReference>
<dbReference type="PANTHER" id="PTHR27002">
    <property type="entry name" value="RECEPTOR-LIKE SERINE/THREONINE-PROTEIN KINASE SD1-8"/>
    <property type="match status" value="1"/>
</dbReference>
<evidence type="ECO:0000256" key="5">
    <source>
        <dbReference type="ARBA" id="ARBA00022692"/>
    </source>
</evidence>
<evidence type="ECO:0000256" key="15">
    <source>
        <dbReference type="ARBA" id="ARBA00048679"/>
    </source>
</evidence>
<evidence type="ECO:0000256" key="16">
    <source>
        <dbReference type="PIRNR" id="PIRNR000641"/>
    </source>
</evidence>
<dbReference type="InterPro" id="IPR036426">
    <property type="entry name" value="Bulb-type_lectin_dom_sf"/>
</dbReference>
<evidence type="ECO:0000259" key="21">
    <source>
        <dbReference type="PROSITE" id="PS50948"/>
    </source>
</evidence>
<evidence type="ECO:0000256" key="9">
    <source>
        <dbReference type="ARBA" id="ARBA00022840"/>
    </source>
</evidence>
<keyword evidence="7 16" id="KW-0547">Nucleotide-binding</keyword>
<evidence type="ECO:0000256" key="12">
    <source>
        <dbReference type="ARBA" id="ARBA00023157"/>
    </source>
</evidence>
<evidence type="ECO:0000256" key="1">
    <source>
        <dbReference type="ARBA" id="ARBA00004251"/>
    </source>
</evidence>
<evidence type="ECO:0000256" key="13">
    <source>
        <dbReference type="ARBA" id="ARBA00023180"/>
    </source>
</evidence>
<keyword evidence="5 18" id="KW-0812">Transmembrane</keyword>
<dbReference type="SUPFAM" id="SSF51110">
    <property type="entry name" value="alpha-D-mannose-specific plant lectins"/>
    <property type="match status" value="1"/>
</dbReference>
<keyword evidence="2" id="KW-1003">Cell membrane</keyword>
<evidence type="ECO:0000256" key="4">
    <source>
        <dbReference type="ARBA" id="ARBA00022679"/>
    </source>
</evidence>
<dbReference type="PROSITE" id="PS00107">
    <property type="entry name" value="PROTEIN_KINASE_ATP"/>
    <property type="match status" value="1"/>
</dbReference>
<keyword evidence="12" id="KW-1015">Disulfide bond</keyword>
<gene>
    <name evidence="22" type="ORF">TIFTF001_020113</name>
</gene>
<dbReference type="EMBL" id="BTGU01000035">
    <property type="protein sequence ID" value="GMN50985.1"/>
    <property type="molecule type" value="Genomic_DNA"/>
</dbReference>
<dbReference type="Pfam" id="PF00954">
    <property type="entry name" value="S_locus_glycop"/>
    <property type="match status" value="1"/>
</dbReference>
<dbReference type="EC" id="2.7.11.1" evidence="16"/>
<dbReference type="GO" id="GO:0005524">
    <property type="term" value="F:ATP binding"/>
    <property type="evidence" value="ECO:0007669"/>
    <property type="project" value="UniProtKB-UniRule"/>
</dbReference>
<dbReference type="PIRSF" id="PIRSF000641">
    <property type="entry name" value="SRK"/>
    <property type="match status" value="1"/>
</dbReference>
<evidence type="ECO:0000256" key="10">
    <source>
        <dbReference type="ARBA" id="ARBA00022989"/>
    </source>
</evidence>
<dbReference type="FunFam" id="3.30.200.20:FF:000195">
    <property type="entry name" value="G-type lectin S-receptor-like serine/threonine-protein kinase"/>
    <property type="match status" value="1"/>
</dbReference>
<evidence type="ECO:0000256" key="3">
    <source>
        <dbReference type="ARBA" id="ARBA00022527"/>
    </source>
</evidence>
<dbReference type="CDD" id="cd14066">
    <property type="entry name" value="STKc_IRAK"/>
    <property type="match status" value="1"/>
</dbReference>
<dbReference type="Gene3D" id="3.30.200.20">
    <property type="entry name" value="Phosphorylase Kinase, domain 1"/>
    <property type="match status" value="1"/>
</dbReference>
<name>A0AA88AFI7_FICCA</name>
<keyword evidence="9 16" id="KW-0067">ATP-binding</keyword>
<dbReference type="Pfam" id="PF11883">
    <property type="entry name" value="DUF3403"/>
    <property type="match status" value="1"/>
</dbReference>
<evidence type="ECO:0000256" key="14">
    <source>
        <dbReference type="ARBA" id="ARBA00047899"/>
    </source>
</evidence>
<dbReference type="PROSITE" id="PS50011">
    <property type="entry name" value="PROTEIN_KINASE_DOM"/>
    <property type="match status" value="1"/>
</dbReference>
<keyword evidence="11 18" id="KW-0472">Membrane</keyword>
<comment type="subcellular location">
    <subcellularLocation>
        <location evidence="1">Cell membrane</location>
        <topology evidence="1">Single-pass type I membrane protein</topology>
    </subcellularLocation>
</comment>